<name>A0ACB7F653_NIBAL</name>
<sequence length="133" mass="14463">MWSALKGLKDCTDAKLMINPFGVHHNRQINPPVTVLPVVTIDGVSIHDVTHGGLKSRISEWGTSGQSHLGSPASTMGKDYQWTCTHRSSPVLCKTASGQEVKSSQDLLVVLYILALKGVFSVARNQVNVVLLW</sequence>
<organism evidence="1 2">
    <name type="scientific">Nibea albiflora</name>
    <name type="common">Yellow drum</name>
    <name type="synonym">Corvina albiflora</name>
    <dbReference type="NCBI Taxonomy" id="240163"/>
    <lineage>
        <taxon>Eukaryota</taxon>
        <taxon>Metazoa</taxon>
        <taxon>Chordata</taxon>
        <taxon>Craniata</taxon>
        <taxon>Vertebrata</taxon>
        <taxon>Euteleostomi</taxon>
        <taxon>Actinopterygii</taxon>
        <taxon>Neopterygii</taxon>
        <taxon>Teleostei</taxon>
        <taxon>Neoteleostei</taxon>
        <taxon>Acanthomorphata</taxon>
        <taxon>Eupercaria</taxon>
        <taxon>Sciaenidae</taxon>
        <taxon>Nibea</taxon>
    </lineage>
</organism>
<feature type="non-terminal residue" evidence="1">
    <location>
        <position position="133"/>
    </location>
</feature>
<protein>
    <submittedName>
        <fullName evidence="1">Uncharacterized protein</fullName>
    </submittedName>
</protein>
<evidence type="ECO:0000313" key="2">
    <source>
        <dbReference type="Proteomes" id="UP000805704"/>
    </source>
</evidence>
<proteinExistence type="predicted"/>
<reference evidence="1" key="1">
    <citation type="submission" date="2020-04" db="EMBL/GenBank/DDBJ databases">
        <title>A chromosome-scale assembly and high-density genetic map of the yellow drum (Nibea albiflora) genome.</title>
        <authorList>
            <person name="Xu D."/>
            <person name="Zhang W."/>
            <person name="Chen R."/>
            <person name="Tan P."/>
            <person name="Wang L."/>
            <person name="Song H."/>
            <person name="Tian L."/>
            <person name="Zhu Q."/>
            <person name="Wang B."/>
        </authorList>
    </citation>
    <scope>NUCLEOTIDE SEQUENCE</scope>
    <source>
        <strain evidence="1">ZJHYS-2018</strain>
    </source>
</reference>
<accession>A0ACB7F653</accession>
<keyword evidence="2" id="KW-1185">Reference proteome</keyword>
<dbReference type="EMBL" id="CM024807">
    <property type="protein sequence ID" value="KAG8008526.1"/>
    <property type="molecule type" value="Genomic_DNA"/>
</dbReference>
<comment type="caution">
    <text evidence="1">The sequence shown here is derived from an EMBL/GenBank/DDBJ whole genome shotgun (WGS) entry which is preliminary data.</text>
</comment>
<gene>
    <name evidence="1" type="ORF">GBF38_019724</name>
</gene>
<evidence type="ECO:0000313" key="1">
    <source>
        <dbReference type="EMBL" id="KAG8008526.1"/>
    </source>
</evidence>
<dbReference type="Proteomes" id="UP000805704">
    <property type="component" value="Chromosome 19"/>
</dbReference>